<dbReference type="GO" id="GO:0051301">
    <property type="term" value="P:cell division"/>
    <property type="evidence" value="ECO:0007669"/>
    <property type="project" value="UniProtKB-KW"/>
</dbReference>
<reference evidence="2 3" key="1">
    <citation type="submission" date="2017-06" db="EMBL/GenBank/DDBJ databases">
        <title>Azoarcus.</title>
        <authorList>
            <person name="Woo J.-H."/>
            <person name="Kim H.-S."/>
        </authorList>
    </citation>
    <scope>NUCLEOTIDE SEQUENCE [LARGE SCALE GENOMIC DNA]</scope>
    <source>
        <strain evidence="2 3">TSPY31</strain>
    </source>
</reference>
<keyword evidence="2" id="KW-0132">Cell division</keyword>
<dbReference type="InterPro" id="IPR004596">
    <property type="entry name" value="Cell_div_suppressor_SulA"/>
</dbReference>
<dbReference type="PANTHER" id="PTHR35369:SF3">
    <property type="entry name" value="TRANSLESION DNA SYNTHESIS-ASSOCIATED PROTEIN IMUA"/>
    <property type="match status" value="1"/>
</dbReference>
<gene>
    <name evidence="2" type="ORF">CEW83_06895</name>
</gene>
<dbReference type="NCBIfam" id="NF033429">
    <property type="entry name" value="ImuA_translesion"/>
    <property type="match status" value="1"/>
</dbReference>
<dbReference type="InterPro" id="IPR047610">
    <property type="entry name" value="ImuA_translesion"/>
</dbReference>
<dbReference type="Pfam" id="PF03846">
    <property type="entry name" value="SulA"/>
    <property type="match status" value="1"/>
</dbReference>
<dbReference type="GO" id="GO:0006281">
    <property type="term" value="P:DNA repair"/>
    <property type="evidence" value="ECO:0007669"/>
    <property type="project" value="TreeGrafter"/>
</dbReference>
<name>A0A2U8GP70_9RHOO</name>
<dbReference type="InterPro" id="IPR027417">
    <property type="entry name" value="P-loop_NTPase"/>
</dbReference>
<keyword evidence="3" id="KW-1185">Reference proteome</keyword>
<dbReference type="KEGG" id="acom:CEW83_06895"/>
<dbReference type="PIRSF" id="PIRSF037290">
    <property type="entry name" value="UCP037290"/>
    <property type="match status" value="1"/>
</dbReference>
<keyword evidence="1" id="KW-0227">DNA damage</keyword>
<dbReference type="Gene3D" id="3.40.50.300">
    <property type="entry name" value="P-loop containing nucleotide triphosphate hydrolases"/>
    <property type="match status" value="1"/>
</dbReference>
<sequence>MPTHTALATLPAGLVWQGRQLAHQGGPVLPTGHAALDAELPGGGWPGAAMTELLADQRGVGELSLLMPLLRQSGPARWQVWIAPPQMPYAPALHAAGVDLGSLLLLTPATAGEAVWAARQALGSASCHVVLAWLPQIDSAGLRRLQLAAEQGSTPLFLFRALATARQPSPAPLRLALSAQQGALRIDLLKRKGPLAHAPVVLPLHGDRP</sequence>
<proteinExistence type="predicted"/>
<dbReference type="AlphaFoldDB" id="A0A2U8GP70"/>
<organism evidence="2 3">
    <name type="scientific">Parazoarcus communis</name>
    <dbReference type="NCBI Taxonomy" id="41977"/>
    <lineage>
        <taxon>Bacteria</taxon>
        <taxon>Pseudomonadati</taxon>
        <taxon>Pseudomonadota</taxon>
        <taxon>Betaproteobacteria</taxon>
        <taxon>Rhodocyclales</taxon>
        <taxon>Zoogloeaceae</taxon>
        <taxon>Parazoarcus</taxon>
    </lineage>
</organism>
<dbReference type="GO" id="GO:0051782">
    <property type="term" value="P:negative regulation of cell division"/>
    <property type="evidence" value="ECO:0007669"/>
    <property type="project" value="InterPro"/>
</dbReference>
<dbReference type="InterPro" id="IPR050356">
    <property type="entry name" value="SulA_CellDiv_inhibitor"/>
</dbReference>
<dbReference type="GO" id="GO:0009432">
    <property type="term" value="P:SOS response"/>
    <property type="evidence" value="ECO:0007669"/>
    <property type="project" value="InterPro"/>
</dbReference>
<protein>
    <submittedName>
        <fullName evidence="2">SOS cell division inhibitor SulA</fullName>
    </submittedName>
</protein>
<dbReference type="RefSeq" id="WP_108948691.1">
    <property type="nucleotide sequence ID" value="NZ_CP022187.1"/>
</dbReference>
<dbReference type="SUPFAM" id="SSF52540">
    <property type="entry name" value="P-loop containing nucleoside triphosphate hydrolases"/>
    <property type="match status" value="1"/>
</dbReference>
<dbReference type="PANTHER" id="PTHR35369">
    <property type="entry name" value="BLR3025 PROTEIN-RELATED"/>
    <property type="match status" value="1"/>
</dbReference>
<keyword evidence="2" id="KW-0131">Cell cycle</keyword>
<dbReference type="Proteomes" id="UP000244930">
    <property type="component" value="Chromosome"/>
</dbReference>
<evidence type="ECO:0000313" key="3">
    <source>
        <dbReference type="Proteomes" id="UP000244930"/>
    </source>
</evidence>
<evidence type="ECO:0000256" key="1">
    <source>
        <dbReference type="ARBA" id="ARBA00022763"/>
    </source>
</evidence>
<accession>A0A2U8GP70</accession>
<dbReference type="InterPro" id="IPR017166">
    <property type="entry name" value="UCP037290"/>
</dbReference>
<dbReference type="EMBL" id="CP022187">
    <property type="protein sequence ID" value="AWI74983.1"/>
    <property type="molecule type" value="Genomic_DNA"/>
</dbReference>
<evidence type="ECO:0000313" key="2">
    <source>
        <dbReference type="EMBL" id="AWI74983.1"/>
    </source>
</evidence>